<feature type="non-terminal residue" evidence="4">
    <location>
        <position position="177"/>
    </location>
</feature>
<evidence type="ECO:0000259" key="3">
    <source>
        <dbReference type="PROSITE" id="PS50869"/>
    </source>
</evidence>
<evidence type="ECO:0000256" key="1">
    <source>
        <dbReference type="ARBA" id="ARBA00023157"/>
    </source>
</evidence>
<dbReference type="Proteomes" id="UP000812440">
    <property type="component" value="Chromosome 3"/>
</dbReference>
<gene>
    <name evidence="4" type="ORF">GDO86_006585</name>
</gene>
<protein>
    <recommendedName>
        <fullName evidence="3">BRICHOS domain-containing protein</fullName>
    </recommendedName>
</protein>
<sequence length="177" mass="20128">ILLVAFLGIFVNSLRADEAYQYSETGCKGETIYHTVNIDEKIKVVVINVYSGKHLSHAVFDYSQNIIVYNMPYRGICVIAHMDIETFPALGIFERFIQSNRERRNELARLLRNYEVTNEQVSDLSQFGGAIEGLCTGIPTYWAREEPKPRRVFGVEGCAGIRFLFIHVGLCAGFHLF</sequence>
<accession>A0A8T2JEM3</accession>
<dbReference type="InterPro" id="IPR051772">
    <property type="entry name" value="Gastrokine"/>
</dbReference>
<dbReference type="Gene3D" id="3.30.390.150">
    <property type="match status" value="1"/>
</dbReference>
<keyword evidence="1" id="KW-1015">Disulfide bond</keyword>
<dbReference type="AlphaFoldDB" id="A0A8T2JEM3"/>
<evidence type="ECO:0000313" key="4">
    <source>
        <dbReference type="EMBL" id="KAG8440906.1"/>
    </source>
</evidence>
<feature type="chain" id="PRO_5035782013" description="BRICHOS domain-containing protein" evidence="2">
    <location>
        <begin position="17"/>
        <end position="177"/>
    </location>
</feature>
<dbReference type="PANTHER" id="PTHR16483">
    <property type="entry name" value="GASTROKINE 1"/>
    <property type="match status" value="1"/>
</dbReference>
<dbReference type="Pfam" id="PF04089">
    <property type="entry name" value="BRICHOS"/>
    <property type="match status" value="1"/>
</dbReference>
<name>A0A8T2JEM3_9PIPI</name>
<organism evidence="4 5">
    <name type="scientific">Hymenochirus boettgeri</name>
    <name type="common">Congo dwarf clawed frog</name>
    <dbReference type="NCBI Taxonomy" id="247094"/>
    <lineage>
        <taxon>Eukaryota</taxon>
        <taxon>Metazoa</taxon>
        <taxon>Chordata</taxon>
        <taxon>Craniata</taxon>
        <taxon>Vertebrata</taxon>
        <taxon>Euteleostomi</taxon>
        <taxon>Amphibia</taxon>
        <taxon>Batrachia</taxon>
        <taxon>Anura</taxon>
        <taxon>Pipoidea</taxon>
        <taxon>Pipidae</taxon>
        <taxon>Pipinae</taxon>
        <taxon>Hymenochirus</taxon>
    </lineage>
</organism>
<proteinExistence type="predicted"/>
<dbReference type="EMBL" id="JAACNH010000006">
    <property type="protein sequence ID" value="KAG8440906.1"/>
    <property type="molecule type" value="Genomic_DNA"/>
</dbReference>
<evidence type="ECO:0000313" key="5">
    <source>
        <dbReference type="Proteomes" id="UP000812440"/>
    </source>
</evidence>
<dbReference type="InterPro" id="IPR007084">
    <property type="entry name" value="BRICHOS_dom"/>
</dbReference>
<dbReference type="OrthoDB" id="8674753at2759"/>
<dbReference type="SMART" id="SM01039">
    <property type="entry name" value="BRICHOS"/>
    <property type="match status" value="1"/>
</dbReference>
<feature type="signal peptide" evidence="2">
    <location>
        <begin position="1"/>
        <end position="16"/>
    </location>
</feature>
<evidence type="ECO:0000256" key="2">
    <source>
        <dbReference type="SAM" id="SignalP"/>
    </source>
</evidence>
<comment type="caution">
    <text evidence="4">The sequence shown here is derived from an EMBL/GenBank/DDBJ whole genome shotgun (WGS) entry which is preliminary data.</text>
</comment>
<dbReference type="PROSITE" id="PS50869">
    <property type="entry name" value="BRICHOS"/>
    <property type="match status" value="1"/>
</dbReference>
<keyword evidence="5" id="KW-1185">Reference proteome</keyword>
<reference evidence="4" key="1">
    <citation type="thesis" date="2020" institute="ProQuest LLC" country="789 East Eisenhower Parkway, Ann Arbor, MI, USA">
        <title>Comparative Genomics and Chromosome Evolution.</title>
        <authorList>
            <person name="Mudd A.B."/>
        </authorList>
    </citation>
    <scope>NUCLEOTIDE SEQUENCE</scope>
    <source>
        <strain evidence="4">Female2</strain>
        <tissue evidence="4">Blood</tissue>
    </source>
</reference>
<feature type="domain" description="BRICHOS" evidence="3">
    <location>
        <begin position="50"/>
        <end position="143"/>
    </location>
</feature>
<keyword evidence="2" id="KW-0732">Signal</keyword>